<dbReference type="AlphaFoldDB" id="A0A8J5LLQ3"/>
<dbReference type="InterPro" id="IPR003591">
    <property type="entry name" value="Leu-rich_rpt_typical-subtyp"/>
</dbReference>
<dbReference type="PROSITE" id="PS51450">
    <property type="entry name" value="LRR"/>
    <property type="match status" value="1"/>
</dbReference>
<reference evidence="11 12" key="1">
    <citation type="submission" date="2020-08" db="EMBL/GenBank/DDBJ databases">
        <title>Plant Genome Project.</title>
        <authorList>
            <person name="Zhang R.-G."/>
        </authorList>
    </citation>
    <scope>NUCLEOTIDE SEQUENCE [LARGE SCALE GENOMIC DNA]</scope>
    <source>
        <tissue evidence="11">Rhizome</tissue>
    </source>
</reference>
<dbReference type="GO" id="GO:0043531">
    <property type="term" value="F:ADP binding"/>
    <property type="evidence" value="ECO:0007669"/>
    <property type="project" value="InterPro"/>
</dbReference>
<protein>
    <submittedName>
        <fullName evidence="11">Uncharacterized protein</fullName>
    </submittedName>
</protein>
<dbReference type="Gene3D" id="1.10.10.10">
    <property type="entry name" value="Winged helix-like DNA-binding domain superfamily/Winged helix DNA-binding domain"/>
    <property type="match status" value="1"/>
</dbReference>
<dbReference type="InterPro" id="IPR055414">
    <property type="entry name" value="LRR_R13L4/SHOC2-like"/>
</dbReference>
<dbReference type="Gene3D" id="1.20.5.4130">
    <property type="match status" value="1"/>
</dbReference>
<dbReference type="InterPro" id="IPR036388">
    <property type="entry name" value="WH-like_DNA-bd_sf"/>
</dbReference>
<keyword evidence="2" id="KW-0433">Leucine-rich repeat</keyword>
<evidence type="ECO:0000259" key="7">
    <source>
        <dbReference type="Pfam" id="PF00931"/>
    </source>
</evidence>
<evidence type="ECO:0000256" key="2">
    <source>
        <dbReference type="ARBA" id="ARBA00022614"/>
    </source>
</evidence>
<dbReference type="SUPFAM" id="SSF52540">
    <property type="entry name" value="P-loop containing nucleoside triphosphate hydrolases"/>
    <property type="match status" value="1"/>
</dbReference>
<organism evidence="11 12">
    <name type="scientific">Zingiber officinale</name>
    <name type="common">Ginger</name>
    <name type="synonym">Amomum zingiber</name>
    <dbReference type="NCBI Taxonomy" id="94328"/>
    <lineage>
        <taxon>Eukaryota</taxon>
        <taxon>Viridiplantae</taxon>
        <taxon>Streptophyta</taxon>
        <taxon>Embryophyta</taxon>
        <taxon>Tracheophyta</taxon>
        <taxon>Spermatophyta</taxon>
        <taxon>Magnoliopsida</taxon>
        <taxon>Liliopsida</taxon>
        <taxon>Zingiberales</taxon>
        <taxon>Zingiberaceae</taxon>
        <taxon>Zingiber</taxon>
    </lineage>
</organism>
<dbReference type="EMBL" id="JACMSC010000005">
    <property type="protein sequence ID" value="KAG6520859.1"/>
    <property type="molecule type" value="Genomic_DNA"/>
</dbReference>
<accession>A0A8J5LLQ3</accession>
<name>A0A8J5LLQ3_ZINOF</name>
<dbReference type="Pfam" id="PF23598">
    <property type="entry name" value="LRR_14"/>
    <property type="match status" value="1"/>
</dbReference>
<dbReference type="InterPro" id="IPR042197">
    <property type="entry name" value="Apaf_helical"/>
</dbReference>
<keyword evidence="6" id="KW-0067">ATP-binding</keyword>
<evidence type="ECO:0000256" key="6">
    <source>
        <dbReference type="ARBA" id="ARBA00022840"/>
    </source>
</evidence>
<evidence type="ECO:0000256" key="5">
    <source>
        <dbReference type="ARBA" id="ARBA00022821"/>
    </source>
</evidence>
<sequence>MESSAIAAAGFLGQRVFALLQLEEKLKELVGIEARMENLKELSAIIDTVIQDVEACSVTDAALKNLLRKLKHLAYDLEDVVDYYDTEASRKERSRAYSRPVRDFFSSNNNQLVFKSRISGMMKAVTKNLDSILKQKSILENLRQGTNRISLSAYRGIHPHNNLDVKGRETEKEMIVNMLTADEGSSNDTMKVIAIVGMGGLGKTTLARHVFNDERVKSYFGNFRMWKVVGAEFDPTKIMKSVLELAATAIGAPVNTSEPGIIMKSNLQLATQALVNTSELERMKSILQLAKGAPVNTSELDLMRFILQSAKGAPANISEPELVRGELEKALSDKRFLLVLDDVWNEDALPWRELKEALSCGARGSKVLVTTRNQNVASIMGSFKTHHIQQLSRDDCFSLFQQFSFGDEEPNENLKKIGGKIVEKCAGVPLAAVSLGSALHSIRDETYWSSVLNSEVWQLRDEDQKFLAVLKLSYDALPLRSKKCFAFGSLFPKNYVMDKDELIQMWTTNGFVCSDRNFDAETLGKHIFDDLVLRSFFLLAPSEKCDDGFHVTKCTMHDLMHDLARSVSEDEYCNIKDNQTKNIQKRTYHLRIEYTKEKFSLFKKEKPFYLRTLLLRKCNLSGKVHLLQFIFSELKFLRALDLSENGIKGVPTSVGNSIHLRYLTLSKNKIKFLPDTITLLQNLLFLNLTENPLQELPKRLRYMQSLWYLYCDCDSLTHMPPGLSGLTSLRSLSSFVVENRTGSCSITQLEDLKLHGAMEIKFSKNFSSYSCGGRKIFMNKDFNELSLSFNCSTTNDMSMLDDLCPNKSLKKLKICNYGSRHFPTWLMESQLPNLVVVILQNCNFCEHIPHFRNLQFLRKLVIDGMSGVKHMVAECHGHGPIRGCPSLQEFKLISMTNLEGWSESDGVDELFPILKKLEIWNCPKLKNIPKLQTIELLKLHDCSGSLLSSVGRMTSLSHLKLEDVKGMTSLPSGCLRNLTSLMKLEIISCHELQFLPMDEMQQLTMVHSLFIQKCFNLRLQNCDSNTAQPEILVQILNSLHEFDIQICCKNGNLRGQLQHLHRLGQLSISGSHRICDPFMSSSIKANLSICCYDELESLMTEAPSTSVLEDLYICNIPKLMTLPEWLQHLGSLRGLCIYNCYQLESLPRSLQELRLLENLMIFKCHRQLKRRCKRVTGEDWPNISHKIYAVMQLYAVLQLYAVFH</sequence>
<keyword evidence="4" id="KW-0547">Nucleotide-binding</keyword>
<evidence type="ECO:0000256" key="4">
    <source>
        <dbReference type="ARBA" id="ARBA00022741"/>
    </source>
</evidence>
<evidence type="ECO:0000256" key="1">
    <source>
        <dbReference type="ARBA" id="ARBA00008894"/>
    </source>
</evidence>
<keyword evidence="12" id="KW-1185">Reference proteome</keyword>
<dbReference type="Gene3D" id="3.80.10.10">
    <property type="entry name" value="Ribonuclease Inhibitor"/>
    <property type="match status" value="4"/>
</dbReference>
<feature type="domain" description="NB-ARC" evidence="7">
    <location>
        <begin position="298"/>
        <end position="405"/>
    </location>
</feature>
<comment type="similarity">
    <text evidence="1">Belongs to the disease resistance NB-LRR family.</text>
</comment>
<dbReference type="Proteomes" id="UP000734854">
    <property type="component" value="Unassembled WGS sequence"/>
</dbReference>
<keyword evidence="5" id="KW-0611">Plant defense</keyword>
<dbReference type="Pfam" id="PF23559">
    <property type="entry name" value="WHD_DRP"/>
    <property type="match status" value="1"/>
</dbReference>
<feature type="domain" description="NB-ARC" evidence="7">
    <location>
        <begin position="169"/>
        <end position="244"/>
    </location>
</feature>
<evidence type="ECO:0000256" key="3">
    <source>
        <dbReference type="ARBA" id="ARBA00022737"/>
    </source>
</evidence>
<dbReference type="Gene3D" id="3.40.50.300">
    <property type="entry name" value="P-loop containing nucleotide triphosphate hydrolases"/>
    <property type="match status" value="1"/>
</dbReference>
<evidence type="ECO:0000259" key="9">
    <source>
        <dbReference type="Pfam" id="PF23559"/>
    </source>
</evidence>
<dbReference type="InterPro" id="IPR027417">
    <property type="entry name" value="P-loop_NTPase"/>
</dbReference>
<dbReference type="GO" id="GO:0005524">
    <property type="term" value="F:ATP binding"/>
    <property type="evidence" value="ECO:0007669"/>
    <property type="project" value="UniProtKB-KW"/>
</dbReference>
<gene>
    <name evidence="11" type="ORF">ZIOFF_017920</name>
</gene>
<dbReference type="InterPro" id="IPR001611">
    <property type="entry name" value="Leu-rich_rpt"/>
</dbReference>
<comment type="caution">
    <text evidence="11">The sequence shown here is derived from an EMBL/GenBank/DDBJ whole genome shotgun (WGS) entry which is preliminary data.</text>
</comment>
<evidence type="ECO:0000313" key="12">
    <source>
        <dbReference type="Proteomes" id="UP000734854"/>
    </source>
</evidence>
<evidence type="ECO:0000259" key="8">
    <source>
        <dbReference type="Pfam" id="PF18052"/>
    </source>
</evidence>
<evidence type="ECO:0000313" key="11">
    <source>
        <dbReference type="EMBL" id="KAG6520859.1"/>
    </source>
</evidence>
<feature type="domain" description="Disease resistance N-terminal" evidence="8">
    <location>
        <begin position="10"/>
        <end position="95"/>
    </location>
</feature>
<dbReference type="PRINTS" id="PR00364">
    <property type="entry name" value="DISEASERSIST"/>
</dbReference>
<feature type="domain" description="Disease resistance R13L4/SHOC-2-like LRR" evidence="10">
    <location>
        <begin position="628"/>
        <end position="872"/>
    </location>
</feature>
<dbReference type="Gene3D" id="1.10.8.430">
    <property type="entry name" value="Helical domain of apoptotic protease-activating factors"/>
    <property type="match status" value="1"/>
</dbReference>
<keyword evidence="3" id="KW-0677">Repeat</keyword>
<dbReference type="GO" id="GO:0051707">
    <property type="term" value="P:response to other organism"/>
    <property type="evidence" value="ECO:0007669"/>
    <property type="project" value="UniProtKB-ARBA"/>
</dbReference>
<dbReference type="PANTHER" id="PTHR36766:SF38">
    <property type="entry name" value="DISEASE RESISTANCE PROTEIN RGA3"/>
    <property type="match status" value="1"/>
</dbReference>
<dbReference type="SMART" id="SM00369">
    <property type="entry name" value="LRR_TYP"/>
    <property type="match status" value="3"/>
</dbReference>
<dbReference type="GO" id="GO:0006952">
    <property type="term" value="P:defense response"/>
    <property type="evidence" value="ECO:0007669"/>
    <property type="project" value="UniProtKB-KW"/>
</dbReference>
<dbReference type="PANTHER" id="PTHR36766">
    <property type="entry name" value="PLANT BROAD-SPECTRUM MILDEW RESISTANCE PROTEIN RPW8"/>
    <property type="match status" value="1"/>
</dbReference>
<dbReference type="Pfam" id="PF00931">
    <property type="entry name" value="NB-ARC"/>
    <property type="match status" value="2"/>
</dbReference>
<dbReference type="InterPro" id="IPR002182">
    <property type="entry name" value="NB-ARC"/>
</dbReference>
<feature type="domain" description="Disease resistance protein winged helix" evidence="9">
    <location>
        <begin position="490"/>
        <end position="564"/>
    </location>
</feature>
<proteinExistence type="inferred from homology"/>
<dbReference type="InterPro" id="IPR058922">
    <property type="entry name" value="WHD_DRP"/>
</dbReference>
<dbReference type="InterPro" id="IPR041118">
    <property type="entry name" value="Rx_N"/>
</dbReference>
<evidence type="ECO:0000259" key="10">
    <source>
        <dbReference type="Pfam" id="PF23598"/>
    </source>
</evidence>
<dbReference type="Pfam" id="PF18052">
    <property type="entry name" value="Rx_N"/>
    <property type="match status" value="1"/>
</dbReference>
<dbReference type="InterPro" id="IPR032675">
    <property type="entry name" value="LRR_dom_sf"/>
</dbReference>
<dbReference type="SUPFAM" id="SSF52058">
    <property type="entry name" value="L domain-like"/>
    <property type="match status" value="2"/>
</dbReference>